<feature type="transmembrane region" description="Helical" evidence="1">
    <location>
        <begin position="73"/>
        <end position="91"/>
    </location>
</feature>
<accession>M0BVR9</accession>
<gene>
    <name evidence="2" type="ORF">C479_02951</name>
</gene>
<feature type="transmembrane region" description="Helical" evidence="1">
    <location>
        <begin position="113"/>
        <end position="131"/>
    </location>
</feature>
<evidence type="ECO:0000313" key="2">
    <source>
        <dbReference type="EMBL" id="ELZ13769.1"/>
    </source>
</evidence>
<organism evidence="2 3">
    <name type="scientific">Halovivax asiaticus JCM 14624</name>
    <dbReference type="NCBI Taxonomy" id="1227490"/>
    <lineage>
        <taxon>Archaea</taxon>
        <taxon>Methanobacteriati</taxon>
        <taxon>Methanobacteriota</taxon>
        <taxon>Stenosarchaea group</taxon>
        <taxon>Halobacteria</taxon>
        <taxon>Halobacteriales</taxon>
        <taxon>Natrialbaceae</taxon>
        <taxon>Halovivax</taxon>
    </lineage>
</organism>
<evidence type="ECO:0000256" key="1">
    <source>
        <dbReference type="SAM" id="Phobius"/>
    </source>
</evidence>
<feature type="transmembrane region" description="Helical" evidence="1">
    <location>
        <begin position="12"/>
        <end position="29"/>
    </location>
</feature>
<name>M0BVR9_9EURY</name>
<protein>
    <submittedName>
        <fullName evidence="2">Uncharacterized protein</fullName>
    </submittedName>
</protein>
<keyword evidence="3" id="KW-1185">Reference proteome</keyword>
<dbReference type="STRING" id="1227490.C479_02951"/>
<evidence type="ECO:0000313" key="3">
    <source>
        <dbReference type="Proteomes" id="UP000011560"/>
    </source>
</evidence>
<keyword evidence="1" id="KW-1133">Transmembrane helix</keyword>
<dbReference type="AlphaFoldDB" id="M0BVR9"/>
<keyword evidence="1" id="KW-0472">Membrane</keyword>
<dbReference type="EMBL" id="AOIQ01000006">
    <property type="protein sequence ID" value="ELZ13769.1"/>
    <property type="molecule type" value="Genomic_DNA"/>
</dbReference>
<sequence>MGTVPEVEHLPAIGGVCYAAAVLYLYHAIRRQPVTDLLTPLSHGTVAESAYVAIGLFTIGYVMVHVAVAHRQYIPMIAAVTFYVGATYTSWRDIQSALDSGVEPLLTIRLDTIYVYWWIVPLTAIVLLWVLEDQARGIVRRH</sequence>
<comment type="caution">
    <text evidence="2">The sequence shown here is derived from an EMBL/GenBank/DDBJ whole genome shotgun (WGS) entry which is preliminary data.</text>
</comment>
<proteinExistence type="predicted"/>
<feature type="transmembrane region" description="Helical" evidence="1">
    <location>
        <begin position="49"/>
        <end position="68"/>
    </location>
</feature>
<reference evidence="2 3" key="1">
    <citation type="journal article" date="2014" name="PLoS Genet.">
        <title>Phylogenetically driven sequencing of extremely halophilic archaea reveals strategies for static and dynamic osmo-response.</title>
        <authorList>
            <person name="Becker E.A."/>
            <person name="Seitzer P.M."/>
            <person name="Tritt A."/>
            <person name="Larsen D."/>
            <person name="Krusor M."/>
            <person name="Yao A.I."/>
            <person name="Wu D."/>
            <person name="Madern D."/>
            <person name="Eisen J.A."/>
            <person name="Darling A.E."/>
            <person name="Facciotti M.T."/>
        </authorList>
    </citation>
    <scope>NUCLEOTIDE SEQUENCE [LARGE SCALE GENOMIC DNA]</scope>
    <source>
        <strain evidence="2 3">JCM 14624</strain>
    </source>
</reference>
<dbReference type="Proteomes" id="UP000011560">
    <property type="component" value="Unassembled WGS sequence"/>
</dbReference>
<keyword evidence="1" id="KW-0812">Transmembrane</keyword>